<dbReference type="GO" id="GO:0016887">
    <property type="term" value="F:ATP hydrolysis activity"/>
    <property type="evidence" value="ECO:0007669"/>
    <property type="project" value="InterPro"/>
</dbReference>
<proteinExistence type="predicted"/>
<dbReference type="AlphaFoldDB" id="A0A840PTN9"/>
<evidence type="ECO:0000259" key="8">
    <source>
        <dbReference type="PROSITE" id="PS50893"/>
    </source>
</evidence>
<dbReference type="Gene3D" id="3.40.50.300">
    <property type="entry name" value="P-loop containing nucleotide triphosphate hydrolases"/>
    <property type="match status" value="1"/>
</dbReference>
<keyword evidence="4" id="KW-0067">ATP-binding</keyword>
<dbReference type="InterPro" id="IPR003593">
    <property type="entry name" value="AAA+_ATPase"/>
</dbReference>
<feature type="transmembrane region" description="Helical" evidence="7">
    <location>
        <begin position="252"/>
        <end position="274"/>
    </location>
</feature>
<dbReference type="InterPro" id="IPR039421">
    <property type="entry name" value="Type_1_exporter"/>
</dbReference>
<dbReference type="InterPro" id="IPR036640">
    <property type="entry name" value="ABC1_TM_sf"/>
</dbReference>
<comment type="caution">
    <text evidence="10">The sequence shown here is derived from an EMBL/GenBank/DDBJ whole genome shotgun (WGS) entry which is preliminary data.</text>
</comment>
<sequence length="599" mass="64119">MHIPETPNTNTDGRPERLLILREIFRGRRVRLASIMLLALASTAGTLLLPWTVGHLLSAIQQGEGFSRWTWLMIAVGIGSGTANAAGTYLLSRMGHRLVCRLRVRSMRHSLRLGVRAAREEGTGNLATRLTSDAGAVKSIIDVGPIQIPMAMITLVGTLVIMGVLDWVLLLITLGAFLVALGIVTVVVVGLRRKYLAIQEGVGALTEDFVAAMEALTIIKAHGAEDAVSARLSGQADRIAETEIGASRLEALMVPVITLGQQVALVAVILGGGARIVSGDLSLGSFVAFLLYLFQLVAPLIMAMSATNTVQMGLAARKRFDDLFALPVEQAERAAGDGDVVPDEHAPAVRFEGVTFAYGEEPVLRQVNLEVPARGLTAMVGLSGSGKTTVLGLIERFMDPDSGRIEVFGQDATRWPLEALRRRLAYVDQGNTLLRDTVRNNLTLGQDVPVDDEALVDALRRVGLEESALLEEGLDTVLGGAHDLSGGQRQRLALARASLSDAPLILLDEPSSQLDSVNEQLLRGLVDDMARERAVLVVAHRMSTVRHAAHVIVMDAGEVVAQGCHDDLMLTCPRYAELVQGQALKIADETVAAMAGADR</sequence>
<dbReference type="EMBL" id="JACHGN010000028">
    <property type="protein sequence ID" value="MBB5139285.1"/>
    <property type="molecule type" value="Genomic_DNA"/>
</dbReference>
<dbReference type="Proteomes" id="UP000578449">
    <property type="component" value="Unassembled WGS sequence"/>
</dbReference>
<dbReference type="Pfam" id="PF00005">
    <property type="entry name" value="ABC_tran"/>
    <property type="match status" value="1"/>
</dbReference>
<evidence type="ECO:0000256" key="7">
    <source>
        <dbReference type="SAM" id="Phobius"/>
    </source>
</evidence>
<dbReference type="PROSITE" id="PS50893">
    <property type="entry name" value="ABC_TRANSPORTER_2"/>
    <property type="match status" value="1"/>
</dbReference>
<keyword evidence="2 7" id="KW-0812">Transmembrane</keyword>
<dbReference type="CDD" id="cd18551">
    <property type="entry name" value="ABC_6TM_LmrA_like"/>
    <property type="match status" value="1"/>
</dbReference>
<dbReference type="InterPro" id="IPR017871">
    <property type="entry name" value="ABC_transporter-like_CS"/>
</dbReference>
<dbReference type="InterPro" id="IPR027417">
    <property type="entry name" value="P-loop_NTPase"/>
</dbReference>
<evidence type="ECO:0000313" key="11">
    <source>
        <dbReference type="Proteomes" id="UP000578449"/>
    </source>
</evidence>
<dbReference type="InterPro" id="IPR011527">
    <property type="entry name" value="ABC1_TM_dom"/>
</dbReference>
<feature type="transmembrane region" description="Helical" evidence="7">
    <location>
        <begin position="71"/>
        <end position="91"/>
    </location>
</feature>
<feature type="transmembrane region" description="Helical" evidence="7">
    <location>
        <begin position="32"/>
        <end position="51"/>
    </location>
</feature>
<dbReference type="GO" id="GO:0034040">
    <property type="term" value="F:ATPase-coupled lipid transmembrane transporter activity"/>
    <property type="evidence" value="ECO:0007669"/>
    <property type="project" value="TreeGrafter"/>
</dbReference>
<evidence type="ECO:0000259" key="9">
    <source>
        <dbReference type="PROSITE" id="PS50929"/>
    </source>
</evidence>
<evidence type="ECO:0000256" key="5">
    <source>
        <dbReference type="ARBA" id="ARBA00022989"/>
    </source>
</evidence>
<evidence type="ECO:0000256" key="4">
    <source>
        <dbReference type="ARBA" id="ARBA00022840"/>
    </source>
</evidence>
<keyword evidence="3" id="KW-0547">Nucleotide-binding</keyword>
<evidence type="ECO:0000256" key="3">
    <source>
        <dbReference type="ARBA" id="ARBA00022741"/>
    </source>
</evidence>
<feature type="domain" description="ABC transporter" evidence="8">
    <location>
        <begin position="349"/>
        <end position="581"/>
    </location>
</feature>
<dbReference type="SMART" id="SM00382">
    <property type="entry name" value="AAA"/>
    <property type="match status" value="1"/>
</dbReference>
<keyword evidence="11" id="KW-1185">Reference proteome</keyword>
<dbReference type="InterPro" id="IPR003439">
    <property type="entry name" value="ABC_transporter-like_ATP-bd"/>
</dbReference>
<name>A0A840PTN9_9ACTN</name>
<dbReference type="SUPFAM" id="SSF90123">
    <property type="entry name" value="ABC transporter transmembrane region"/>
    <property type="match status" value="1"/>
</dbReference>
<keyword evidence="6 7" id="KW-0472">Membrane</keyword>
<evidence type="ECO:0000256" key="2">
    <source>
        <dbReference type="ARBA" id="ARBA00022692"/>
    </source>
</evidence>
<dbReference type="PROSITE" id="PS00211">
    <property type="entry name" value="ABC_TRANSPORTER_1"/>
    <property type="match status" value="1"/>
</dbReference>
<dbReference type="SUPFAM" id="SSF52540">
    <property type="entry name" value="P-loop containing nucleoside triphosphate hydrolases"/>
    <property type="match status" value="1"/>
</dbReference>
<reference evidence="10 11" key="1">
    <citation type="submission" date="2020-08" db="EMBL/GenBank/DDBJ databases">
        <title>Genomic Encyclopedia of Type Strains, Phase IV (KMG-IV): sequencing the most valuable type-strain genomes for metagenomic binning, comparative biology and taxonomic classification.</title>
        <authorList>
            <person name="Goeker M."/>
        </authorList>
    </citation>
    <scope>NUCLEOTIDE SEQUENCE [LARGE SCALE GENOMIC DNA]</scope>
    <source>
        <strain evidence="10 11">DSM 45615</strain>
    </source>
</reference>
<organism evidence="10 11">
    <name type="scientific">Thermocatellispora tengchongensis</name>
    <dbReference type="NCBI Taxonomy" id="1073253"/>
    <lineage>
        <taxon>Bacteria</taxon>
        <taxon>Bacillati</taxon>
        <taxon>Actinomycetota</taxon>
        <taxon>Actinomycetes</taxon>
        <taxon>Streptosporangiales</taxon>
        <taxon>Streptosporangiaceae</taxon>
        <taxon>Thermocatellispora</taxon>
    </lineage>
</organism>
<dbReference type="Gene3D" id="1.20.1560.10">
    <property type="entry name" value="ABC transporter type 1, transmembrane domain"/>
    <property type="match status" value="1"/>
</dbReference>
<dbReference type="PANTHER" id="PTHR24221">
    <property type="entry name" value="ATP-BINDING CASSETTE SUB-FAMILY B"/>
    <property type="match status" value="1"/>
</dbReference>
<dbReference type="Pfam" id="PF00664">
    <property type="entry name" value="ABC_membrane"/>
    <property type="match status" value="1"/>
</dbReference>
<feature type="domain" description="ABC transmembrane type-1" evidence="9">
    <location>
        <begin position="35"/>
        <end position="312"/>
    </location>
</feature>
<keyword evidence="5 7" id="KW-1133">Transmembrane helix</keyword>
<dbReference type="GO" id="GO:0005886">
    <property type="term" value="C:plasma membrane"/>
    <property type="evidence" value="ECO:0007669"/>
    <property type="project" value="UniProtKB-SubCell"/>
</dbReference>
<gene>
    <name evidence="10" type="ORF">HNP84_009048</name>
</gene>
<accession>A0A840PTN9</accession>
<evidence type="ECO:0000256" key="6">
    <source>
        <dbReference type="ARBA" id="ARBA00023136"/>
    </source>
</evidence>
<evidence type="ECO:0000313" key="10">
    <source>
        <dbReference type="EMBL" id="MBB5139285.1"/>
    </source>
</evidence>
<dbReference type="GO" id="GO:0140359">
    <property type="term" value="F:ABC-type transporter activity"/>
    <property type="evidence" value="ECO:0007669"/>
    <property type="project" value="InterPro"/>
</dbReference>
<comment type="subcellular location">
    <subcellularLocation>
        <location evidence="1">Cell membrane</location>
        <topology evidence="1">Multi-pass membrane protein</topology>
    </subcellularLocation>
</comment>
<dbReference type="PANTHER" id="PTHR24221:SF654">
    <property type="entry name" value="ATP-BINDING CASSETTE SUB-FAMILY B MEMBER 6"/>
    <property type="match status" value="1"/>
</dbReference>
<feature type="transmembrane region" description="Helical" evidence="7">
    <location>
        <begin position="148"/>
        <end position="165"/>
    </location>
</feature>
<dbReference type="RefSeq" id="WP_185056117.1">
    <property type="nucleotide sequence ID" value="NZ_BAABIX010000026.1"/>
</dbReference>
<feature type="transmembrane region" description="Helical" evidence="7">
    <location>
        <begin position="171"/>
        <end position="191"/>
    </location>
</feature>
<feature type="transmembrane region" description="Helical" evidence="7">
    <location>
        <begin position="286"/>
        <end position="310"/>
    </location>
</feature>
<dbReference type="GO" id="GO:0005524">
    <property type="term" value="F:ATP binding"/>
    <property type="evidence" value="ECO:0007669"/>
    <property type="project" value="UniProtKB-KW"/>
</dbReference>
<protein>
    <submittedName>
        <fullName evidence="10">ABC-type multidrug transport system fused ATPase/permease subunit</fullName>
    </submittedName>
</protein>
<evidence type="ECO:0000256" key="1">
    <source>
        <dbReference type="ARBA" id="ARBA00004651"/>
    </source>
</evidence>
<dbReference type="PROSITE" id="PS50929">
    <property type="entry name" value="ABC_TM1F"/>
    <property type="match status" value="1"/>
</dbReference>